<dbReference type="Gene3D" id="1.20.1250.20">
    <property type="entry name" value="MFS general substrate transporter like domains"/>
    <property type="match status" value="1"/>
</dbReference>
<gene>
    <name evidence="9" type="ORF">N7532_009044</name>
</gene>
<feature type="domain" description="Major facilitator superfamily (MFS) profile" evidence="8">
    <location>
        <begin position="11"/>
        <end position="452"/>
    </location>
</feature>
<dbReference type="GO" id="GO:0016020">
    <property type="term" value="C:membrane"/>
    <property type="evidence" value="ECO:0007669"/>
    <property type="project" value="UniProtKB-SubCell"/>
</dbReference>
<keyword evidence="4 7" id="KW-1133">Transmembrane helix</keyword>
<feature type="region of interest" description="Disordered" evidence="6">
    <location>
        <begin position="233"/>
        <end position="257"/>
    </location>
</feature>
<accession>A0A9W9K2G6</accession>
<dbReference type="InterPro" id="IPR020846">
    <property type="entry name" value="MFS_dom"/>
</dbReference>
<feature type="transmembrane region" description="Helical" evidence="7">
    <location>
        <begin position="170"/>
        <end position="189"/>
    </location>
</feature>
<feature type="transmembrane region" description="Helical" evidence="7">
    <location>
        <begin position="272"/>
        <end position="294"/>
    </location>
</feature>
<evidence type="ECO:0000313" key="10">
    <source>
        <dbReference type="Proteomes" id="UP001149074"/>
    </source>
</evidence>
<evidence type="ECO:0000256" key="1">
    <source>
        <dbReference type="ARBA" id="ARBA00004141"/>
    </source>
</evidence>
<dbReference type="SUPFAM" id="SSF103473">
    <property type="entry name" value="MFS general substrate transporter"/>
    <property type="match status" value="1"/>
</dbReference>
<proteinExistence type="predicted"/>
<evidence type="ECO:0000256" key="7">
    <source>
        <dbReference type="SAM" id="Phobius"/>
    </source>
</evidence>
<protein>
    <recommendedName>
        <fullName evidence="8">Major facilitator superfamily (MFS) profile domain-containing protein</fullName>
    </recommendedName>
</protein>
<feature type="transmembrane region" description="Helical" evidence="7">
    <location>
        <begin position="306"/>
        <end position="326"/>
    </location>
</feature>
<feature type="transmembrane region" description="Helical" evidence="7">
    <location>
        <begin position="358"/>
        <end position="380"/>
    </location>
</feature>
<keyword evidence="3 7" id="KW-0812">Transmembrane</keyword>
<evidence type="ECO:0000256" key="5">
    <source>
        <dbReference type="ARBA" id="ARBA00023136"/>
    </source>
</evidence>
<evidence type="ECO:0000259" key="8">
    <source>
        <dbReference type="PROSITE" id="PS50850"/>
    </source>
</evidence>
<keyword evidence="5 7" id="KW-0472">Membrane</keyword>
<feature type="transmembrane region" description="Helical" evidence="7">
    <location>
        <begin position="111"/>
        <end position="129"/>
    </location>
</feature>
<evidence type="ECO:0000256" key="6">
    <source>
        <dbReference type="SAM" id="MobiDB-lite"/>
    </source>
</evidence>
<name>A0A9W9K2G6_9EURO</name>
<feature type="transmembrane region" description="Helical" evidence="7">
    <location>
        <begin position="201"/>
        <end position="220"/>
    </location>
</feature>
<dbReference type="Pfam" id="PF07690">
    <property type="entry name" value="MFS_1"/>
    <property type="match status" value="1"/>
</dbReference>
<dbReference type="GO" id="GO:0022857">
    <property type="term" value="F:transmembrane transporter activity"/>
    <property type="evidence" value="ECO:0007669"/>
    <property type="project" value="InterPro"/>
</dbReference>
<feature type="transmembrane region" description="Helical" evidence="7">
    <location>
        <begin position="401"/>
        <end position="418"/>
    </location>
</feature>
<keyword evidence="2" id="KW-0813">Transport</keyword>
<feature type="transmembrane region" description="Helical" evidence="7">
    <location>
        <begin position="424"/>
        <end position="442"/>
    </location>
</feature>
<evidence type="ECO:0000256" key="2">
    <source>
        <dbReference type="ARBA" id="ARBA00022448"/>
    </source>
</evidence>
<dbReference type="Proteomes" id="UP001149074">
    <property type="component" value="Unassembled WGS sequence"/>
</dbReference>
<evidence type="ECO:0000256" key="4">
    <source>
        <dbReference type="ARBA" id="ARBA00022989"/>
    </source>
</evidence>
<dbReference type="GeneID" id="81360514"/>
<dbReference type="FunFam" id="1.20.1250.20:FF:000223">
    <property type="entry name" value="Major facilitator superfamily domain-containing protein"/>
    <property type="match status" value="1"/>
</dbReference>
<comment type="subcellular location">
    <subcellularLocation>
        <location evidence="1">Membrane</location>
        <topology evidence="1">Multi-pass membrane protein</topology>
    </subcellularLocation>
</comment>
<evidence type="ECO:0000313" key="9">
    <source>
        <dbReference type="EMBL" id="KAJ5090360.1"/>
    </source>
</evidence>
<reference evidence="9" key="2">
    <citation type="journal article" date="2023" name="IMA Fungus">
        <title>Comparative genomic study of the Penicillium genus elucidates a diverse pangenome and 15 lateral gene transfer events.</title>
        <authorList>
            <person name="Petersen C."/>
            <person name="Sorensen T."/>
            <person name="Nielsen M.R."/>
            <person name="Sondergaard T.E."/>
            <person name="Sorensen J.L."/>
            <person name="Fitzpatrick D.A."/>
            <person name="Frisvad J.C."/>
            <person name="Nielsen K.L."/>
        </authorList>
    </citation>
    <scope>NUCLEOTIDE SEQUENCE</scope>
    <source>
        <strain evidence="9">IBT 30761</strain>
    </source>
</reference>
<dbReference type="EMBL" id="JAPQKI010000009">
    <property type="protein sequence ID" value="KAJ5090360.1"/>
    <property type="molecule type" value="Genomic_DNA"/>
</dbReference>
<feature type="transmembrane region" description="Helical" evidence="7">
    <location>
        <begin position="333"/>
        <end position="352"/>
    </location>
</feature>
<dbReference type="InterPro" id="IPR011701">
    <property type="entry name" value="MFS"/>
</dbReference>
<feature type="transmembrane region" description="Helical" evidence="7">
    <location>
        <begin position="75"/>
        <end position="99"/>
    </location>
</feature>
<dbReference type="RefSeq" id="XP_056472341.1">
    <property type="nucleotide sequence ID" value="XM_056621535.1"/>
</dbReference>
<dbReference type="AlphaFoldDB" id="A0A9W9K2G6"/>
<organism evidence="9 10">
    <name type="scientific">Penicillium argentinense</name>
    <dbReference type="NCBI Taxonomy" id="1131581"/>
    <lineage>
        <taxon>Eukaryota</taxon>
        <taxon>Fungi</taxon>
        <taxon>Dikarya</taxon>
        <taxon>Ascomycota</taxon>
        <taxon>Pezizomycotina</taxon>
        <taxon>Eurotiomycetes</taxon>
        <taxon>Eurotiomycetidae</taxon>
        <taxon>Eurotiales</taxon>
        <taxon>Aspergillaceae</taxon>
        <taxon>Penicillium</taxon>
    </lineage>
</organism>
<comment type="caution">
    <text evidence="9">The sequence shown here is derived from an EMBL/GenBank/DDBJ whole genome shotgun (WGS) entry which is preliminary data.</text>
</comment>
<dbReference type="PROSITE" id="PS50850">
    <property type="entry name" value="MFS"/>
    <property type="match status" value="1"/>
</dbReference>
<dbReference type="PANTHER" id="PTHR23504">
    <property type="entry name" value="MAJOR FACILITATOR SUPERFAMILY DOMAIN-CONTAINING PROTEIN 10"/>
    <property type="match status" value="1"/>
</dbReference>
<sequence length="452" mass="47670">MAIAGAQRKQVLKVLMISLLLDLISFTFILPLFPSLLAFYRAQDDITSSESLLTRIFVYLNAYKNAFARPIDSKYDIVLLGGALGSLFSLLQAIAAPIIGHLSDTHGRRPALLSAMLGNILSVALWVSATDFRTFLASRVVGGLSEANVQLADAIVGDVTDEKGRSASMALIGACFSVAFTVGPVLGAALSSVDVVKENPFVVAALVSLGFVVVETGYLWGKLPETHPRFTSLQKEEENNGVDAKGKGEAKVKEEKPGVHTNNPSILNALHFLFLLPFSGLEFSLPFLTATLYAETSSTTSSPAALNGRLLSLMGLIASLLQGTVVRRLPPLITIRIGVVACAISFFLLAHVESVSGLYAAGGLLAVTSATVVTGLKSLGSFEARDADRGAVMGRLRGWGQAGRATGPILFCSLFWWAGKEAAYSVGGGAMCVVALGAFALLRAPIVHAKTE</sequence>
<dbReference type="PANTHER" id="PTHR23504:SF31">
    <property type="entry name" value="MAJOR FACILITATOR SUPERFAMILY DOMAIN-CONTAINING PROTEIN 10"/>
    <property type="match status" value="1"/>
</dbReference>
<evidence type="ECO:0000256" key="3">
    <source>
        <dbReference type="ARBA" id="ARBA00022692"/>
    </source>
</evidence>
<feature type="transmembrane region" description="Helical" evidence="7">
    <location>
        <begin position="12"/>
        <end position="40"/>
    </location>
</feature>
<dbReference type="OrthoDB" id="196650at2759"/>
<keyword evidence="10" id="KW-1185">Reference proteome</keyword>
<reference evidence="9" key="1">
    <citation type="submission" date="2022-11" db="EMBL/GenBank/DDBJ databases">
        <authorList>
            <person name="Petersen C."/>
        </authorList>
    </citation>
    <scope>NUCLEOTIDE SEQUENCE</scope>
    <source>
        <strain evidence="9">IBT 30761</strain>
    </source>
</reference>
<dbReference type="InterPro" id="IPR036259">
    <property type="entry name" value="MFS_trans_sf"/>
</dbReference>